<dbReference type="Proteomes" id="UP001060085">
    <property type="component" value="Linkage Group LG08"/>
</dbReference>
<organism evidence="1 2">
    <name type="scientific">Catharanthus roseus</name>
    <name type="common">Madagascar periwinkle</name>
    <name type="synonym">Vinca rosea</name>
    <dbReference type="NCBI Taxonomy" id="4058"/>
    <lineage>
        <taxon>Eukaryota</taxon>
        <taxon>Viridiplantae</taxon>
        <taxon>Streptophyta</taxon>
        <taxon>Embryophyta</taxon>
        <taxon>Tracheophyta</taxon>
        <taxon>Spermatophyta</taxon>
        <taxon>Magnoliopsida</taxon>
        <taxon>eudicotyledons</taxon>
        <taxon>Gunneridae</taxon>
        <taxon>Pentapetalae</taxon>
        <taxon>asterids</taxon>
        <taxon>lamiids</taxon>
        <taxon>Gentianales</taxon>
        <taxon>Apocynaceae</taxon>
        <taxon>Rauvolfioideae</taxon>
        <taxon>Vinceae</taxon>
        <taxon>Catharanthinae</taxon>
        <taxon>Catharanthus</taxon>
    </lineage>
</organism>
<comment type="caution">
    <text evidence="1">The sequence shown here is derived from an EMBL/GenBank/DDBJ whole genome shotgun (WGS) entry which is preliminary data.</text>
</comment>
<evidence type="ECO:0000313" key="2">
    <source>
        <dbReference type="Proteomes" id="UP001060085"/>
    </source>
</evidence>
<dbReference type="EMBL" id="CM044708">
    <property type="protein sequence ID" value="KAI5650350.1"/>
    <property type="molecule type" value="Genomic_DNA"/>
</dbReference>
<name>A0ACB9ZVA7_CATRO</name>
<sequence>MDLGVEEDDVYRKTYDISDKVTIFSSNMLSKLNRYNQADGFMKSEDFRTSDSRHEDTTEHSGHERIDVSGSEGDSKDPDYIIESITDNDDYCNDDDLYMDEVRCDILNEQIGEDRASVEK</sequence>
<keyword evidence="2" id="KW-1185">Reference proteome</keyword>
<proteinExistence type="predicted"/>
<protein>
    <submittedName>
        <fullName evidence="1">Uncharacterized protein</fullName>
    </submittedName>
</protein>
<accession>A0ACB9ZVA7</accession>
<reference evidence="2" key="1">
    <citation type="journal article" date="2023" name="Nat. Plants">
        <title>Single-cell RNA sequencing provides a high-resolution roadmap for understanding the multicellular compartmentation of specialized metabolism.</title>
        <authorList>
            <person name="Sun S."/>
            <person name="Shen X."/>
            <person name="Li Y."/>
            <person name="Li Y."/>
            <person name="Wang S."/>
            <person name="Li R."/>
            <person name="Zhang H."/>
            <person name="Shen G."/>
            <person name="Guo B."/>
            <person name="Wei J."/>
            <person name="Xu J."/>
            <person name="St-Pierre B."/>
            <person name="Chen S."/>
            <person name="Sun C."/>
        </authorList>
    </citation>
    <scope>NUCLEOTIDE SEQUENCE [LARGE SCALE GENOMIC DNA]</scope>
</reference>
<gene>
    <name evidence="1" type="ORF">M9H77_36355</name>
</gene>
<evidence type="ECO:0000313" key="1">
    <source>
        <dbReference type="EMBL" id="KAI5650350.1"/>
    </source>
</evidence>